<dbReference type="InterPro" id="IPR008545">
    <property type="entry name" value="Web"/>
</dbReference>
<name>A0A5B7AJP7_DAVIN</name>
<evidence type="ECO:0000256" key="2">
    <source>
        <dbReference type="ARBA" id="ARBA00023054"/>
    </source>
</evidence>
<organism evidence="4">
    <name type="scientific">Davidia involucrata</name>
    <name type="common">Dove tree</name>
    <dbReference type="NCBI Taxonomy" id="16924"/>
    <lineage>
        <taxon>Eukaryota</taxon>
        <taxon>Viridiplantae</taxon>
        <taxon>Streptophyta</taxon>
        <taxon>Embryophyta</taxon>
        <taxon>Tracheophyta</taxon>
        <taxon>Spermatophyta</taxon>
        <taxon>Magnoliopsida</taxon>
        <taxon>eudicotyledons</taxon>
        <taxon>Gunneridae</taxon>
        <taxon>Pentapetalae</taxon>
        <taxon>asterids</taxon>
        <taxon>Cornales</taxon>
        <taxon>Nyssaceae</taxon>
        <taxon>Davidia</taxon>
    </lineage>
</organism>
<feature type="compositionally biased region" description="Polar residues" evidence="3">
    <location>
        <begin position="1"/>
        <end position="12"/>
    </location>
</feature>
<accession>A0A5B7AJP7</accession>
<reference evidence="4" key="1">
    <citation type="submission" date="2019-08" db="EMBL/GenBank/DDBJ databases">
        <title>Reference gene set and small RNA set construction with multiple tissues from Davidia involucrata Baill.</title>
        <authorList>
            <person name="Yang H."/>
            <person name="Zhou C."/>
            <person name="Li G."/>
            <person name="Wang J."/>
            <person name="Gao P."/>
            <person name="Wang M."/>
            <person name="Wang R."/>
            <person name="Zhao Y."/>
        </authorList>
    </citation>
    <scope>NUCLEOTIDE SEQUENCE</scope>
    <source>
        <tissue evidence="4">Mixed with DoveR01_LX</tissue>
    </source>
</reference>
<feature type="region of interest" description="Disordered" evidence="3">
    <location>
        <begin position="116"/>
        <end position="138"/>
    </location>
</feature>
<dbReference type="EMBL" id="GHES01025447">
    <property type="protein sequence ID" value="MPA56006.1"/>
    <property type="molecule type" value="Transcribed_RNA"/>
</dbReference>
<dbReference type="GO" id="GO:0009904">
    <property type="term" value="P:chloroplast accumulation movement"/>
    <property type="evidence" value="ECO:0007669"/>
    <property type="project" value="TreeGrafter"/>
</dbReference>
<dbReference type="PANTHER" id="PTHR32054:SF36">
    <property type="entry name" value="WEB FAMILY PROTEIN"/>
    <property type="match status" value="1"/>
</dbReference>
<evidence type="ECO:0008006" key="5">
    <source>
        <dbReference type="Google" id="ProtNLM"/>
    </source>
</evidence>
<sequence>MAQTLESATQTDPIPEIESETKNINSRAVIDTSPPFGSVEEAVTHFGGRGSWIPHHMLRLPPHFDIEKVEQQAAELEKDLIVKERETLNLLKELEAAKRVVEVLKLKLAKEGSECMATPDSSLDSQVSTPNEKSAGSLSLCPAPSPGLILMELNQAKLNLNRSTNELLLIRASVESLTKKMKEEKNSLGNSGERQTASSAGMLSIEEKLNRARLKLQKANDDAETKGGPQNSTNILRELKQSNFEAVQFNQMAEAASYEVMRATLEIEQTKTSIKMVEMRLIAAKKIEEAARAVEAVALAEMKVRSNTESPSVVFLQEPEGVTLSFEEYSTLARKAQKADNLSKNRAVDSMNHINEANVDKVAILKKLEETTEEVKHRKTSLGEALGKIEVSNRRKVVAKEAFCKGRSDHGQMRHSGQHNCTKFQFKNSYPSYGHRDSQHLDGNESNLINEKSMPVLRSTISIGDILSRKLILQDDFVVGKHMEGHTERQEASLSQMLREQSGLIFSSSKALKDESVCKQFFSQRKKFGFIHVSLPLSKQSKKKVQAQNLR</sequence>
<dbReference type="Pfam" id="PF05701">
    <property type="entry name" value="WEMBL"/>
    <property type="match status" value="2"/>
</dbReference>
<dbReference type="GO" id="GO:0009903">
    <property type="term" value="P:chloroplast avoidance movement"/>
    <property type="evidence" value="ECO:0007669"/>
    <property type="project" value="TreeGrafter"/>
</dbReference>
<proteinExistence type="inferred from homology"/>
<evidence type="ECO:0000256" key="3">
    <source>
        <dbReference type="SAM" id="MobiDB-lite"/>
    </source>
</evidence>
<comment type="similarity">
    <text evidence="1">Belongs to the WEB family.</text>
</comment>
<gene>
    <name evidence="4" type="ORF">Din_025447</name>
</gene>
<dbReference type="PANTHER" id="PTHR32054">
    <property type="entry name" value="HEAVY CHAIN, PUTATIVE, EXPRESSED-RELATED-RELATED"/>
    <property type="match status" value="1"/>
</dbReference>
<feature type="region of interest" description="Disordered" evidence="3">
    <location>
        <begin position="181"/>
        <end position="201"/>
    </location>
</feature>
<keyword evidence="2" id="KW-0175">Coiled coil</keyword>
<protein>
    <recommendedName>
        <fullName evidence="5">WEB family protein</fullName>
    </recommendedName>
</protein>
<evidence type="ECO:0000313" key="4">
    <source>
        <dbReference type="EMBL" id="MPA56006.1"/>
    </source>
</evidence>
<dbReference type="GO" id="GO:0005829">
    <property type="term" value="C:cytosol"/>
    <property type="evidence" value="ECO:0007669"/>
    <property type="project" value="TreeGrafter"/>
</dbReference>
<evidence type="ECO:0000256" key="1">
    <source>
        <dbReference type="ARBA" id="ARBA00005485"/>
    </source>
</evidence>
<feature type="compositionally biased region" description="Polar residues" evidence="3">
    <location>
        <begin position="119"/>
        <end position="137"/>
    </location>
</feature>
<feature type="region of interest" description="Disordered" evidence="3">
    <location>
        <begin position="1"/>
        <end position="35"/>
    </location>
</feature>
<feature type="compositionally biased region" description="Polar residues" evidence="3">
    <location>
        <begin position="187"/>
        <end position="201"/>
    </location>
</feature>
<dbReference type="AlphaFoldDB" id="A0A5B7AJP7"/>